<dbReference type="PROSITE" id="PS50158">
    <property type="entry name" value="ZF_CCHC"/>
    <property type="match status" value="3"/>
</dbReference>
<keyword evidence="1" id="KW-0863">Zinc-finger</keyword>
<keyword evidence="1" id="KW-0479">Metal-binding</keyword>
<dbReference type="PANTHER" id="PTHR46978">
    <property type="entry name" value="ZINC KNUCKLE (CCHC-TYPE) FAMILY PROTEIN"/>
    <property type="match status" value="1"/>
</dbReference>
<evidence type="ECO:0000313" key="4">
    <source>
        <dbReference type="Proteomes" id="UP000265520"/>
    </source>
</evidence>
<evidence type="ECO:0000259" key="2">
    <source>
        <dbReference type="PROSITE" id="PS50158"/>
    </source>
</evidence>
<dbReference type="Proteomes" id="UP000265520">
    <property type="component" value="Unassembled WGS sequence"/>
</dbReference>
<dbReference type="InterPro" id="IPR001878">
    <property type="entry name" value="Znf_CCHC"/>
</dbReference>
<dbReference type="SMART" id="SM00343">
    <property type="entry name" value="ZnF_C2HC"/>
    <property type="match status" value="4"/>
</dbReference>
<dbReference type="Gene3D" id="4.10.60.10">
    <property type="entry name" value="Zinc finger, CCHC-type"/>
    <property type="match status" value="3"/>
</dbReference>
<feature type="domain" description="CCHC-type" evidence="2">
    <location>
        <begin position="57"/>
        <end position="72"/>
    </location>
</feature>
<keyword evidence="1" id="KW-0862">Zinc</keyword>
<dbReference type="GO" id="GO:0008270">
    <property type="term" value="F:zinc ion binding"/>
    <property type="evidence" value="ECO:0007669"/>
    <property type="project" value="UniProtKB-KW"/>
</dbReference>
<evidence type="ECO:0000256" key="1">
    <source>
        <dbReference type="PROSITE-ProRule" id="PRU00047"/>
    </source>
</evidence>
<feature type="domain" description="CCHC-type" evidence="2">
    <location>
        <begin position="38"/>
        <end position="53"/>
    </location>
</feature>
<sequence>RGPRYFDPPDSSWGACYNCGEEGHAAVNCTAAKRKKPCYVCGGLGHAAKQCTKAQSCYICKKGDHRAKDCPEKHMTPRASKSLTEIQCYVCKTFGHLCCVNTADVILGEISCYKCGQMGHTGLVSFI</sequence>
<dbReference type="EMBL" id="LXQA010059601">
    <property type="protein sequence ID" value="MCI05746.1"/>
    <property type="molecule type" value="Genomic_DNA"/>
</dbReference>
<feature type="domain" description="CCHC-type" evidence="2">
    <location>
        <begin position="16"/>
        <end position="29"/>
    </location>
</feature>
<dbReference type="AlphaFoldDB" id="A0A392P328"/>
<comment type="caution">
    <text evidence="3">The sequence shown here is derived from an EMBL/GenBank/DDBJ whole genome shotgun (WGS) entry which is preliminary data.</text>
</comment>
<dbReference type="InterPro" id="IPR036875">
    <property type="entry name" value="Znf_CCHC_sf"/>
</dbReference>
<organism evidence="3 4">
    <name type="scientific">Trifolium medium</name>
    <dbReference type="NCBI Taxonomy" id="97028"/>
    <lineage>
        <taxon>Eukaryota</taxon>
        <taxon>Viridiplantae</taxon>
        <taxon>Streptophyta</taxon>
        <taxon>Embryophyta</taxon>
        <taxon>Tracheophyta</taxon>
        <taxon>Spermatophyta</taxon>
        <taxon>Magnoliopsida</taxon>
        <taxon>eudicotyledons</taxon>
        <taxon>Gunneridae</taxon>
        <taxon>Pentapetalae</taxon>
        <taxon>rosids</taxon>
        <taxon>fabids</taxon>
        <taxon>Fabales</taxon>
        <taxon>Fabaceae</taxon>
        <taxon>Papilionoideae</taxon>
        <taxon>50 kb inversion clade</taxon>
        <taxon>NPAAA clade</taxon>
        <taxon>Hologalegina</taxon>
        <taxon>IRL clade</taxon>
        <taxon>Trifolieae</taxon>
        <taxon>Trifolium</taxon>
    </lineage>
</organism>
<dbReference type="GO" id="GO:0003676">
    <property type="term" value="F:nucleic acid binding"/>
    <property type="evidence" value="ECO:0007669"/>
    <property type="project" value="InterPro"/>
</dbReference>
<protein>
    <submittedName>
        <fullName evidence="3">Zinc finger CCHC domain-containing protein 7-like</fullName>
    </submittedName>
</protein>
<dbReference type="Pfam" id="PF00098">
    <property type="entry name" value="zf-CCHC"/>
    <property type="match status" value="4"/>
</dbReference>
<reference evidence="3 4" key="1">
    <citation type="journal article" date="2018" name="Front. Plant Sci.">
        <title>Red Clover (Trifolium pratense) and Zigzag Clover (T. medium) - A Picture of Genomic Similarities and Differences.</title>
        <authorList>
            <person name="Dluhosova J."/>
            <person name="Istvanek J."/>
            <person name="Nedelnik J."/>
            <person name="Repkova J."/>
        </authorList>
    </citation>
    <scope>NUCLEOTIDE SEQUENCE [LARGE SCALE GENOMIC DNA]</scope>
    <source>
        <strain evidence="4">cv. 10/8</strain>
        <tissue evidence="3">Leaf</tissue>
    </source>
</reference>
<dbReference type="PANTHER" id="PTHR46978:SF1">
    <property type="entry name" value="ZINC KNUCKLE (CCHC-TYPE) FAMILY PROTEIN"/>
    <property type="match status" value="1"/>
</dbReference>
<proteinExistence type="predicted"/>
<accession>A0A392P328</accession>
<feature type="non-terminal residue" evidence="3">
    <location>
        <position position="1"/>
    </location>
</feature>
<dbReference type="SUPFAM" id="SSF57756">
    <property type="entry name" value="Retrovirus zinc finger-like domains"/>
    <property type="match status" value="2"/>
</dbReference>
<name>A0A392P328_9FABA</name>
<evidence type="ECO:0000313" key="3">
    <source>
        <dbReference type="EMBL" id="MCI05746.1"/>
    </source>
</evidence>
<keyword evidence="4" id="KW-1185">Reference proteome</keyword>